<dbReference type="EMBL" id="CM044707">
    <property type="protein sequence ID" value="KAI5653523.1"/>
    <property type="molecule type" value="Genomic_DNA"/>
</dbReference>
<sequence>MSTQAQAPTPFGEESSNSQHDDPLRLKMQELQSLRDEMRDIRRDVTNLSNQQREGGGARAHSSCPLVLSLSNGSFNCSRTTKFHKPPNFDEELHHLLIVAEEAVLEEKACLDTLKKKNSKLDDRGDGPVQMLEKSNDNAYKVDLQGHYNVSVTFNVSDLSLFDIGDGDLRMNPFQEREDDVNRKKMNGGLKVFKACLCDLVKTTFGNDHLRKYVTYGILMALRCY</sequence>
<reference evidence="2" key="1">
    <citation type="journal article" date="2023" name="Nat. Plants">
        <title>Single-cell RNA sequencing provides a high-resolution roadmap for understanding the multicellular compartmentation of specialized metabolism.</title>
        <authorList>
            <person name="Sun S."/>
            <person name="Shen X."/>
            <person name="Li Y."/>
            <person name="Li Y."/>
            <person name="Wang S."/>
            <person name="Li R."/>
            <person name="Zhang H."/>
            <person name="Shen G."/>
            <person name="Guo B."/>
            <person name="Wei J."/>
            <person name="Xu J."/>
            <person name="St-Pierre B."/>
            <person name="Chen S."/>
            <person name="Sun C."/>
        </authorList>
    </citation>
    <scope>NUCLEOTIDE SEQUENCE [LARGE SCALE GENOMIC DNA]</scope>
</reference>
<dbReference type="Proteomes" id="UP001060085">
    <property type="component" value="Linkage Group LG07"/>
</dbReference>
<evidence type="ECO:0000313" key="1">
    <source>
        <dbReference type="EMBL" id="KAI5653523.1"/>
    </source>
</evidence>
<evidence type="ECO:0000313" key="2">
    <source>
        <dbReference type="Proteomes" id="UP001060085"/>
    </source>
</evidence>
<name>A0ACC0A0A4_CATRO</name>
<gene>
    <name evidence="1" type="ORF">M9H77_30710</name>
</gene>
<accession>A0ACC0A0A4</accession>
<proteinExistence type="predicted"/>
<keyword evidence="2" id="KW-1185">Reference proteome</keyword>
<comment type="caution">
    <text evidence="1">The sequence shown here is derived from an EMBL/GenBank/DDBJ whole genome shotgun (WGS) entry which is preliminary data.</text>
</comment>
<protein>
    <submittedName>
        <fullName evidence="1">Uncharacterized protein</fullName>
    </submittedName>
</protein>
<organism evidence="1 2">
    <name type="scientific">Catharanthus roseus</name>
    <name type="common">Madagascar periwinkle</name>
    <name type="synonym">Vinca rosea</name>
    <dbReference type="NCBI Taxonomy" id="4058"/>
    <lineage>
        <taxon>Eukaryota</taxon>
        <taxon>Viridiplantae</taxon>
        <taxon>Streptophyta</taxon>
        <taxon>Embryophyta</taxon>
        <taxon>Tracheophyta</taxon>
        <taxon>Spermatophyta</taxon>
        <taxon>Magnoliopsida</taxon>
        <taxon>eudicotyledons</taxon>
        <taxon>Gunneridae</taxon>
        <taxon>Pentapetalae</taxon>
        <taxon>asterids</taxon>
        <taxon>lamiids</taxon>
        <taxon>Gentianales</taxon>
        <taxon>Apocynaceae</taxon>
        <taxon>Rauvolfioideae</taxon>
        <taxon>Vinceae</taxon>
        <taxon>Catharanthinae</taxon>
        <taxon>Catharanthus</taxon>
    </lineage>
</organism>